<dbReference type="CDD" id="cd03398">
    <property type="entry name" value="PAP2_haloperoxidase"/>
    <property type="match status" value="1"/>
</dbReference>
<dbReference type="SUPFAM" id="SSF48317">
    <property type="entry name" value="Acid phosphatase/Vanadium-dependent haloperoxidase"/>
    <property type="match status" value="1"/>
</dbReference>
<feature type="domain" description="Vanadium-dependent haloperoxidase NapH1-like second helical-bundle" evidence="3">
    <location>
        <begin position="336"/>
        <end position="522"/>
    </location>
</feature>
<keyword evidence="1" id="KW-0732">Signal</keyword>
<feature type="chain" id="PRO_5011557207" evidence="1">
    <location>
        <begin position="25"/>
        <end position="658"/>
    </location>
</feature>
<dbReference type="RefSeq" id="WP_091238364.1">
    <property type="nucleotide sequence ID" value="NZ_FNAG01000001.1"/>
</dbReference>
<dbReference type="PANTHER" id="PTHR34599:SF2">
    <property type="entry name" value="TRAF-TYPE DOMAIN-CONTAINING PROTEIN"/>
    <property type="match status" value="1"/>
</dbReference>
<sequence length="658" mass="70766">MRHSLLRSALLLALGCSAALPAAASVVREWNETLLEAVRENAPRPTVVSRTLFMTSAAAYDAWAAFDARALAATPANRGLRRPSAEHTEANRRIAVSHAMFQLLLHAYPSERPRFEARMRALGLDPGFQSTDPATPAGLGNRVAQNVISARANDGSNAARNFADTANAVFPVPYAAVNAADPAAPNAPGGAQFDLNHWQPLRVPTGTVRDAQGQPVVDPTRPESYRDQTFLTPHWGSVRPFAIASAAALLPPAPPRHGSQEPYVDAMGQRSTSHEAFVRQVTEVLEISGALDDRTKVIAEFWADGPRSETPPGHWNQLAQGVSLRDGHDIGADVRLFLALNGALMDAGIATWNAKRVYDLVRPVSAIRHLFHGEQVRAWVGPNQGTGMILGQHWQPYQESTFVTPPFSEFTSGHSGFSAASAAVLEGMTGSPRFFDGVTRIDRDLDRDGQPDLIGEFRAQPGYLRFETGPAAPVVLRWPTFKDAADEAGFSRLYGGIHFQDGDLRGREIGEQVGAAVLQRVQALASGALPIGAGFTGVWMDPARDGEGLSLQIDAAGTVVVQWNTYDNERRQMWLVGSARANPDGSVTVPLISTSGARFGVAFNPADVRTQAFGSLSLRFTDCDRAEASYTPTVAGYGAGQLRLQRLFNPGGSRCGEL</sequence>
<gene>
    <name evidence="4" type="ORF">SAMN04488509_101484</name>
</gene>
<name>A0A1G6SHU6_9GAMM</name>
<dbReference type="InterPro" id="IPR036938">
    <property type="entry name" value="PAP2/HPO_sf"/>
</dbReference>
<evidence type="ECO:0000259" key="2">
    <source>
        <dbReference type="Pfam" id="PF21167"/>
    </source>
</evidence>
<protein>
    <submittedName>
        <fullName evidence="4">PAP2 superfamily protein</fullName>
    </submittedName>
</protein>
<proteinExistence type="predicted"/>
<dbReference type="AlphaFoldDB" id="A0A1G6SHU6"/>
<evidence type="ECO:0000313" key="5">
    <source>
        <dbReference type="Proteomes" id="UP000199603"/>
    </source>
</evidence>
<feature type="domain" description="DUF6851" evidence="2">
    <location>
        <begin position="55"/>
        <end position="200"/>
    </location>
</feature>
<reference evidence="4 5" key="1">
    <citation type="submission" date="2016-10" db="EMBL/GenBank/DDBJ databases">
        <authorList>
            <person name="de Groot N.N."/>
        </authorList>
    </citation>
    <scope>NUCLEOTIDE SEQUENCE [LARGE SCALE GENOMIC DNA]</scope>
    <source>
        <strain evidence="4 5">DSM 16957</strain>
    </source>
</reference>
<evidence type="ECO:0000256" key="1">
    <source>
        <dbReference type="SAM" id="SignalP"/>
    </source>
</evidence>
<accession>A0A1G6SHU6</accession>
<dbReference type="STRING" id="265719.SAMN04488509_101484"/>
<feature type="signal peptide" evidence="1">
    <location>
        <begin position="1"/>
        <end position="24"/>
    </location>
</feature>
<dbReference type="Pfam" id="PF22778">
    <property type="entry name" value="VCPO_2nd"/>
    <property type="match status" value="1"/>
</dbReference>
<evidence type="ECO:0000313" key="4">
    <source>
        <dbReference type="EMBL" id="SDD15737.1"/>
    </source>
</evidence>
<dbReference type="InterPro" id="IPR055161">
    <property type="entry name" value="NapH1-like_2nd"/>
</dbReference>
<dbReference type="Proteomes" id="UP000199603">
    <property type="component" value="Unassembled WGS sequence"/>
</dbReference>
<evidence type="ECO:0000259" key="3">
    <source>
        <dbReference type="Pfam" id="PF22778"/>
    </source>
</evidence>
<dbReference type="PANTHER" id="PTHR34599">
    <property type="entry name" value="PEROXIDASE-RELATED"/>
    <property type="match status" value="1"/>
</dbReference>
<dbReference type="Gene3D" id="1.10.606.20">
    <property type="match status" value="1"/>
</dbReference>
<dbReference type="EMBL" id="FNAG01000001">
    <property type="protein sequence ID" value="SDD15737.1"/>
    <property type="molecule type" value="Genomic_DNA"/>
</dbReference>
<dbReference type="Pfam" id="PF21167">
    <property type="entry name" value="DUF6851"/>
    <property type="match status" value="1"/>
</dbReference>
<organism evidence="4 5">
    <name type="scientific">Aquimonas voraii</name>
    <dbReference type="NCBI Taxonomy" id="265719"/>
    <lineage>
        <taxon>Bacteria</taxon>
        <taxon>Pseudomonadati</taxon>
        <taxon>Pseudomonadota</taxon>
        <taxon>Gammaproteobacteria</taxon>
        <taxon>Lysobacterales</taxon>
        <taxon>Lysobacteraceae</taxon>
        <taxon>Aquimonas</taxon>
    </lineage>
</organism>
<keyword evidence="5" id="KW-1185">Reference proteome</keyword>
<dbReference type="InterPro" id="IPR052559">
    <property type="entry name" value="V-haloperoxidase"/>
</dbReference>
<dbReference type="InterPro" id="IPR049283">
    <property type="entry name" value="DUF6851"/>
</dbReference>